<dbReference type="Proteomes" id="UP001202180">
    <property type="component" value="Unassembled WGS sequence"/>
</dbReference>
<evidence type="ECO:0000313" key="2">
    <source>
        <dbReference type="Proteomes" id="UP001202180"/>
    </source>
</evidence>
<evidence type="ECO:0008006" key="3">
    <source>
        <dbReference type="Google" id="ProtNLM"/>
    </source>
</evidence>
<organism evidence="1 2">
    <name type="scientific">Spirosoma liriopis</name>
    <dbReference type="NCBI Taxonomy" id="2937440"/>
    <lineage>
        <taxon>Bacteria</taxon>
        <taxon>Pseudomonadati</taxon>
        <taxon>Bacteroidota</taxon>
        <taxon>Cytophagia</taxon>
        <taxon>Cytophagales</taxon>
        <taxon>Cytophagaceae</taxon>
        <taxon>Spirosoma</taxon>
    </lineage>
</organism>
<dbReference type="RefSeq" id="WP_248478186.1">
    <property type="nucleotide sequence ID" value="NZ_JALPRF010000003.1"/>
</dbReference>
<reference evidence="1 2" key="1">
    <citation type="submission" date="2022-04" db="EMBL/GenBank/DDBJ databases">
        <title>Spirosoma sp. strain RP8 genome sequencing and assembly.</title>
        <authorList>
            <person name="Jung Y."/>
        </authorList>
    </citation>
    <scope>NUCLEOTIDE SEQUENCE [LARGE SCALE GENOMIC DNA]</scope>
    <source>
        <strain evidence="1 2">RP8</strain>
    </source>
</reference>
<name>A0ABT0HN33_9BACT</name>
<dbReference type="PROSITE" id="PS51257">
    <property type="entry name" value="PROKAR_LIPOPROTEIN"/>
    <property type="match status" value="1"/>
</dbReference>
<sequence length="313" mass="34992">MKYLLVAALPLWLLACNSIKDIQPPDPDGVPVTAVQAIKNSYPQATNILFTTLTKNQLWRANFTQRSINYQTQVNATAIVSAVYKELAPDFAPFKNLTDKLAIQGGSFSKLQGIDNDTSQTRLMQYTFNGATYQLIYQPGVNNQALLTLTPLPVYTITDLNQLPQRTQNFFANHTSSLRFVSGNVIQQTPNKITYWLEASLVDGQTTVSRKVQLFFDTEGNLSWIEANANGNPIGYTNNEQVGDASLLAALRADYPSFDASPTMAFETYFDGLVSVRYALQRVTPTTTETWDIGLQWPSGQRVYTRFQAQYKP</sequence>
<protein>
    <recommendedName>
        <fullName evidence="3">DUF4292 domain-containing protein</fullName>
    </recommendedName>
</protein>
<comment type="caution">
    <text evidence="1">The sequence shown here is derived from an EMBL/GenBank/DDBJ whole genome shotgun (WGS) entry which is preliminary data.</text>
</comment>
<dbReference type="EMBL" id="JALPRF010000003">
    <property type="protein sequence ID" value="MCK8493579.1"/>
    <property type="molecule type" value="Genomic_DNA"/>
</dbReference>
<evidence type="ECO:0000313" key="1">
    <source>
        <dbReference type="EMBL" id="MCK8493579.1"/>
    </source>
</evidence>
<accession>A0ABT0HN33</accession>
<keyword evidence="2" id="KW-1185">Reference proteome</keyword>
<gene>
    <name evidence="1" type="ORF">M0L20_17065</name>
</gene>
<proteinExistence type="predicted"/>